<reference evidence="4" key="2">
    <citation type="submission" date="2016-08" db="EMBL/GenBank/DDBJ databases">
        <authorList>
            <person name="Loux V."/>
            <person name="Rue O."/>
        </authorList>
    </citation>
    <scope>NUCLEOTIDE SEQUENCE [LARGE SCALE GENOMIC DNA]</scope>
    <source>
        <strain evidence="4">INRA Bc05-F1</strain>
    </source>
</reference>
<name>A0A1C4E5K6_9BACI</name>
<dbReference type="EMBL" id="FMBE01000014">
    <property type="protein sequence ID" value="SCC53258.1"/>
    <property type="molecule type" value="Genomic_DNA"/>
</dbReference>
<evidence type="ECO:0000313" key="1">
    <source>
        <dbReference type="EMBL" id="SCC53258.1"/>
    </source>
</evidence>
<dbReference type="EMBL" id="FMBE01000014">
    <property type="protein sequence ID" value="SCC53269.1"/>
    <property type="molecule type" value="Genomic_DNA"/>
</dbReference>
<evidence type="ECO:0000313" key="3">
    <source>
        <dbReference type="EMBL" id="SCC53279.1"/>
    </source>
</evidence>
<proteinExistence type="predicted"/>
<accession>A0A1C4E5K6</accession>
<sequence length="39" mass="4180">MKKLEAGKVKAYGSFMAVTLAKKNKPGDGTRTKGIRKGL</sequence>
<dbReference type="AlphaFoldDB" id="A0A1C4E5K6"/>
<protein>
    <submittedName>
        <fullName evidence="3">Uncharacterized protein</fullName>
    </submittedName>
</protein>
<evidence type="ECO:0000313" key="4">
    <source>
        <dbReference type="Proteomes" id="UP000196052"/>
    </source>
</evidence>
<dbReference type="Proteomes" id="UP000196052">
    <property type="component" value="Unassembled WGS sequence"/>
</dbReference>
<organism evidence="3 4">
    <name type="scientific">Bacillus wiedmannii</name>
    <dbReference type="NCBI Taxonomy" id="1890302"/>
    <lineage>
        <taxon>Bacteria</taxon>
        <taxon>Bacillati</taxon>
        <taxon>Bacillota</taxon>
        <taxon>Bacilli</taxon>
        <taxon>Bacillales</taxon>
        <taxon>Bacillaceae</taxon>
        <taxon>Bacillus</taxon>
        <taxon>Bacillus cereus group</taxon>
    </lineage>
</organism>
<dbReference type="RefSeq" id="WP_016135744.1">
    <property type="nucleotide sequence ID" value="NZ_CP036072.1"/>
</dbReference>
<evidence type="ECO:0000313" key="2">
    <source>
        <dbReference type="EMBL" id="SCC53269.1"/>
    </source>
</evidence>
<dbReference type="EMBL" id="FMBE01000014">
    <property type="protein sequence ID" value="SCC53279.1"/>
    <property type="molecule type" value="Genomic_DNA"/>
</dbReference>
<reference evidence="3" key="1">
    <citation type="submission" date="2016-08" db="EMBL/GenBank/DDBJ databases">
        <authorList>
            <person name="Seilhamer J.J."/>
        </authorList>
    </citation>
    <scope>NUCLEOTIDE SEQUENCE [LARGE SCALE GENOMIC DNA]</scope>
    <source>
        <strain evidence="3">INRA Bc05-F1</strain>
    </source>
</reference>
<gene>
    <name evidence="1" type="ORF">BC05F1_04230</name>
    <name evidence="2" type="ORF">BC05F1_04231</name>
    <name evidence="3" type="ORF">BC05F1_04232</name>
</gene>